<dbReference type="Gene3D" id="3.30.1050.10">
    <property type="entry name" value="SCP2 sterol-binding domain"/>
    <property type="match status" value="2"/>
</dbReference>
<dbReference type="InterPro" id="IPR051687">
    <property type="entry name" value="Peroxisomal_Beta-Oxidation"/>
</dbReference>
<dbReference type="GO" id="GO:0006635">
    <property type="term" value="P:fatty acid beta-oxidation"/>
    <property type="evidence" value="ECO:0007669"/>
    <property type="project" value="UniProtKB-UniPathway"/>
</dbReference>
<name>A0A7G3B8L0_LUTLO</name>
<dbReference type="GO" id="GO:0018812">
    <property type="term" value="F:3-hydroxyacyl-CoA dehydratase activity"/>
    <property type="evidence" value="ECO:0007669"/>
    <property type="project" value="UniProtKB-ARBA"/>
</dbReference>
<feature type="region of interest" description="Disordered" evidence="13">
    <location>
        <begin position="3270"/>
        <end position="3297"/>
    </location>
</feature>
<keyword evidence="6" id="KW-0862">Zinc</keyword>
<evidence type="ECO:0000256" key="13">
    <source>
        <dbReference type="SAM" id="MobiDB-lite"/>
    </source>
</evidence>
<dbReference type="SUPFAM" id="SSF55718">
    <property type="entry name" value="SCP-like"/>
    <property type="match status" value="1"/>
</dbReference>
<dbReference type="PROSITE" id="PS50089">
    <property type="entry name" value="ZF_RING_2"/>
    <property type="match status" value="1"/>
</dbReference>
<evidence type="ECO:0000256" key="1">
    <source>
        <dbReference type="ARBA" id="ARBA00004275"/>
    </source>
</evidence>
<dbReference type="Gene3D" id="3.40.50.720">
    <property type="entry name" value="NAD(P)-binding Rossmann-like Domain"/>
    <property type="match status" value="1"/>
</dbReference>
<dbReference type="InterPro" id="IPR011047">
    <property type="entry name" value="Quinoprotein_ADH-like_sf"/>
</dbReference>
<feature type="region of interest" description="Disordered" evidence="13">
    <location>
        <begin position="2399"/>
        <end position="2422"/>
    </location>
</feature>
<feature type="region of interest" description="Disordered" evidence="13">
    <location>
        <begin position="2780"/>
        <end position="2816"/>
    </location>
</feature>
<feature type="domain" description="C2H2-type" evidence="15">
    <location>
        <begin position="2261"/>
        <end position="2288"/>
    </location>
</feature>
<feature type="region of interest" description="Disordered" evidence="13">
    <location>
        <begin position="3349"/>
        <end position="3435"/>
    </location>
</feature>
<dbReference type="SUPFAM" id="SSF57667">
    <property type="entry name" value="beta-beta-alpha zinc fingers"/>
    <property type="match status" value="7"/>
</dbReference>
<evidence type="ECO:0000256" key="8">
    <source>
        <dbReference type="ARBA" id="ARBA00023098"/>
    </source>
</evidence>
<evidence type="ECO:0000259" key="15">
    <source>
        <dbReference type="PROSITE" id="PS50157"/>
    </source>
</evidence>
<feature type="domain" description="C2H2-type" evidence="15">
    <location>
        <begin position="2914"/>
        <end position="2936"/>
    </location>
</feature>
<keyword evidence="4 12" id="KW-0863">Zinc-finger</keyword>
<dbReference type="GO" id="GO:0005777">
    <property type="term" value="C:peroxisome"/>
    <property type="evidence" value="ECO:0007669"/>
    <property type="project" value="UniProtKB-SubCell"/>
</dbReference>
<reference evidence="16" key="1">
    <citation type="journal article" date="2020" name="BMC">
        <title>Leishmania infection induces a limited differential gene expression in the sand fly midgut.</title>
        <authorList>
            <person name="Coutinho-Abreu I.V."/>
            <person name="Serafim T.D."/>
            <person name="Meneses C."/>
            <person name="Kamhawi S."/>
            <person name="Oliveira F."/>
            <person name="Valenzuela J.G."/>
        </authorList>
    </citation>
    <scope>NUCLEOTIDE SEQUENCE</scope>
    <source>
        <strain evidence="16">Jacobina</strain>
        <tissue evidence="16">Midgut</tissue>
    </source>
</reference>
<accession>A0A7G3B8L0</accession>
<dbReference type="PROSITE" id="PS00028">
    <property type="entry name" value="ZINC_FINGER_C2H2_1"/>
    <property type="match status" value="14"/>
</dbReference>
<dbReference type="SMART" id="SM00184">
    <property type="entry name" value="RING"/>
    <property type="match status" value="1"/>
</dbReference>
<feature type="compositionally biased region" description="Basic and acidic residues" evidence="13">
    <location>
        <begin position="3377"/>
        <end position="3402"/>
    </location>
</feature>
<organism evidence="16">
    <name type="scientific">Lutzomyia longipalpis</name>
    <name type="common">Sand fly</name>
    <dbReference type="NCBI Taxonomy" id="7200"/>
    <lineage>
        <taxon>Eukaryota</taxon>
        <taxon>Metazoa</taxon>
        <taxon>Ecdysozoa</taxon>
        <taxon>Arthropoda</taxon>
        <taxon>Hexapoda</taxon>
        <taxon>Insecta</taxon>
        <taxon>Pterygota</taxon>
        <taxon>Neoptera</taxon>
        <taxon>Endopterygota</taxon>
        <taxon>Diptera</taxon>
        <taxon>Nematocera</taxon>
        <taxon>Psychodoidea</taxon>
        <taxon>Psychodidae</taxon>
        <taxon>Lutzomyia</taxon>
        <taxon>Lutzomyia</taxon>
    </lineage>
</organism>
<dbReference type="SUPFAM" id="SSF57850">
    <property type="entry name" value="RING/U-box"/>
    <property type="match status" value="1"/>
</dbReference>
<keyword evidence="5" id="KW-0276">Fatty acid metabolism</keyword>
<feature type="compositionally biased region" description="Basic and acidic residues" evidence="13">
    <location>
        <begin position="3283"/>
        <end position="3297"/>
    </location>
</feature>
<keyword evidence="10" id="KW-0456">Lyase</keyword>
<evidence type="ECO:0000256" key="10">
    <source>
        <dbReference type="ARBA" id="ARBA00023239"/>
    </source>
</evidence>
<dbReference type="Gene3D" id="3.10.129.10">
    <property type="entry name" value="Hotdog Thioesterase"/>
    <property type="match status" value="3"/>
</dbReference>
<dbReference type="CDD" id="cd05353">
    <property type="entry name" value="hydroxyacyl-CoA-like_DH_SDR_c-like"/>
    <property type="match status" value="1"/>
</dbReference>
<evidence type="ECO:0000256" key="12">
    <source>
        <dbReference type="PROSITE-ProRule" id="PRU00042"/>
    </source>
</evidence>
<dbReference type="InterPro" id="IPR013083">
    <property type="entry name" value="Znf_RING/FYVE/PHD"/>
</dbReference>
<evidence type="ECO:0000259" key="14">
    <source>
        <dbReference type="PROSITE" id="PS50089"/>
    </source>
</evidence>
<feature type="compositionally biased region" description="Acidic residues" evidence="13">
    <location>
        <begin position="2576"/>
        <end position="2587"/>
    </location>
</feature>
<sequence>MDTLKALSVQSLESDRGSNDSLLLAESIDFDIEEQVLERPNWAIGTGRARVINSHSLFIFYVKLDDAEYSLPAVETIPTLESVLNDLDFDDGSTSDLGIPVTPSPSISVSIEEQPRIGSLLRHVVLQGVTTQVTSAADRVGAGLTSSVAVEDMIAVGTSHGHILAFDMNQTLRWCCRDHTAQGAVSALAFNATSTRLLAGYARGHVVMIDTSTGDTIRSLPDIITPNTGVLNIKWIGNGALCLDSGGSVWSLNFTRRLGIRGCDSRCLFSGARGEVCCLEPLIVNEVDHPLKAFTIVALATLSKFFVVTIRPRLKIIKFQALAGPADCLPLLSWQMVLIQAADASRVVDPVLAAARGNQLFFHQVTASSGRVSLIFLRHITLSYSLLSLHWLGPKSIAAVDRSEVLHLMDVRTSRELDGLDLVSAGLVYNSAQFKALATGGNVSPALALAGATACYNSIVSRGNILYILGARSLQAVSIRAWVDRVSHLVANQKWEEAIDLAIDGYRSFKERPRRLAVAKARILQLIEEYIADTSRNPEHCLDAVMKCLIEVGEVELLWEELWDRLENTDYFLNLLTLHIERGEITRLSPCVAQSLCDYWLKLSPQKLEELILLLDWQCLDLHQVLTISKKENLYRAQMHLNTKALGDYTVSLTELIPLVNESNTILGNSLLVYISNCLAGRCYLSGDIDPSMVLTVKHEVLRCLTTIHSNGADDSELPYPYLRALLKFDIRETLNVISLAFEEKEFSGELGASHRQRIVNILLEIVSPEHATATDVGCLFHFIALQIASHSLPKDDAFLGSVISYLEMTHSESTRQHFEREQAWLELLAADCLNHIPLHDMIRMAEKSRCFRVMQYLLEQTKRFDDILQCYLQDAMRHEEMFIYIQQYASVPNRKIYQQIYGNFEKFLNINPEKVVRIIVENFSANVGAIIKLVKGNKRQLYTVLDNLIKNGWTLEAEDCETFIALLCEFNPNSVEQFLRSNDKYRLDVVLELVKSYQLNEACMLIHEQQGNYQAAFSIALELLKEAPESVAESSALQVLALCSRASEVLPETETQTLWFSLLNIILARPDLTSITRNILHAAGKYVDLSKLVQLVLTSGTTTGNFGDIKHLLLGMLSNSQYETLLLQTTARILGTDLYNLLAKEKKLANRGLIVKNIKCVVCRFWLKNQNQDSVVVFGSCGHVVHEECLMASKTDQDDGVQCPRCGTSINGNMMYTSQPQLTIDQKNILEEQNTTTASSAVLQLGAPPRIGLQKEYALLFASRGAKVVVNDLGGDPNGKGKSQKAADVVVDEIRALGGIAVPDYNSVTEGEKIVQTAMENFGRIDVVVNNAGILRDKSFPRISETDWDLIHDVHLKGSFKTTQAAWPIFKKQNFGRIIMTSSNSGVYGNFGQANYSAAKLGLVGLANTLAIEGAKYNIHCNVIVPTAASRMTQGIIPEPLFQELKPKLIAPVVAYLCHENTEDNGAVVASAAGWAGKVELIAGKGTMLRTSLHHDVTIENVRDAWSKVVDMSEARNMRTIGAASANLMMVLEDLQNNQQQSSNDGTVAAANGVFTNEFKFGFKDLILYALGIGASVSEPSDLKYLYESHAEFSALPSFFIQPGLMLTMTTGITKSAITHKEFDLTNILHGEQYLEVFDFPLEGNLRTEGKVIDVMDKGSGAVVVTACETFDSQGNLVARNQSATFIVGCGNFGGKKHPSPEVISTLPTPTTSPDCSITLKTSVDQAAIFRLSGDPNPLHIDPNFSIIAGHKIPILHGLCTLGAYVDLKSTVKAEKVVSATTSTMGLQSDAIFGAIKDRVDGEPAKAKSVNGVFSYKITENGKVVKEWIGASVSEPSDLKYLYESHAEFSALPSFFIQPGLMLTMSTGITKSAITHKEFDLTNVLHGEQYLEVFDFPLEGNLRTEGKVIDVMDKGSGAVVVTACETFDSQGNLVARNQSATFIVGCGNFGGKKHPSPEVISTLPTPTTSPDCSITLKTSVDQAAIFRLSGDPNPLHIDPNFSIIAGHKIPILHGLCTLGFSLRAVLKAYANNDSTLFKAIKVRFVKPVIPGQTLKVDMWQNGNRIQFKTSVVETGQDVLSGAYVDLKSTVKAEKVVSATTSTMGLQSDAIFGAIKDRVDGEPAKAKSVNGVFSYKITENGKVVKEWKMIIKKEVIDDGDADESIAREELEIMPSDPEDFDGGGGLVSPECSAGPPVHDETLERNAPGTDEIGQFKELGQTGYGLRVPLLECQYCETFYFSVDSFRQHSALHGTRNLETIYNCRECFRGFCTEEQQHVHERNHSGAKPYKCEVCNEQFSFLRNLEYHLQMHGGVRIYKCQMCDKNFLQIHELNSHLKYHAATEDTTSPQSSLLHSSSVVINGGTVSPFKRSGVEHRNASENISDPANLLQAVEVVTTEERVKREQEDHVTESGTDYHPDCNDDNNSEGGIIDLLPRNTGMSYSVEDNKFTCKRCGLEFKSFRLLQLHKKTRKGVRCPVCAEKFCSSTLLDDHLTGHSLERTDNANAATQVGSQYCFACNSCIKVPTESNIMNFEGKIYYRCNDCINISMDATVKRELIEDTFSRVYEGHGVFSKDDTDETTSQEEEPPDMKMEAGSSDEYQCAHCKVNFGGEFALKTHRRKTIERKCPKCEKPFCNIKLMRRHMRDHERDEQPKDEKVFQMPLPPHMKRSFNQPSTSYDAGKTFEFSHFVDSNDTTTEPRRVTDEKFTCPKCGKVVTGKGALAAHIAHAHKEKKTICQHCGKGFAFSKILNMHLAYRMRKSFPLACRYCPHRYRNQAELTNHELYHKRRGVPGGRPTQPGSATDVKSHENDSKETHEIARSDGNIMIIRKKKMRVNEGAVPFILQNDKYFEELYTEKNGMFYCNQCPNFYKIRNGVKAHIYNAHREKPHTCKYCRMPFPFEKMLEFHLKRRKDLKCEVCNDRFCSYGKLEQHVRTHKMMHGNVTMPKSNDALIKRVMQNSEIEIALVNDEDRTVVKEEVVNRPKLMSHFLGDVQDSIPRMLDQKANLTAVEQKPVLEQKCPLCDKIMGKRDVLNDHIATHLKRVGEYFRCKDCDSKFLYPIYLVRHYKNRTVTQCETCQKTFCSDLTLATHECYGQSAKRSRTQSVSSEDEILPKRTSRVNGIEGRLTNTSAGQRENNIANITHDWEGMINQNKPCKCNFCGKVYGKPGGLGHHLSTMHAVETFPCKTCNSVFSSLNGLVRHKNMRCENPRINLRSSTLEVNGALTNIPEGASKPIVEKTKEESEGVNDENDKIISDATKVPAIETVDKELSTGEEAPQKTPESPEKTPDVGHHEKKEKCPICGDRFELRCGLSAHIRRKHKDAKPYACEKCGSAFPYMKALELHKKYHEESEGLTSDQQTPSQPPMRRQRRGRKNTLQDKDLSTLEPEDKSPTNKTDEEQTKVASVETIDMEIDEELSPGFDSSVQPLEEQSLK</sequence>
<feature type="domain" description="C2H2-type" evidence="15">
    <location>
        <begin position="2449"/>
        <end position="2476"/>
    </location>
</feature>
<dbReference type="PRINTS" id="PR00080">
    <property type="entry name" value="SDRFAMILY"/>
</dbReference>
<dbReference type="PROSITE" id="PS50157">
    <property type="entry name" value="ZINC_FINGER_C2H2_2"/>
    <property type="match status" value="10"/>
</dbReference>
<dbReference type="EMBL" id="GITU01012005">
    <property type="protein sequence ID" value="MBC1180708.1"/>
    <property type="molecule type" value="Transcribed_RNA"/>
</dbReference>
<evidence type="ECO:0000256" key="5">
    <source>
        <dbReference type="ARBA" id="ARBA00022832"/>
    </source>
</evidence>
<keyword evidence="7" id="KW-0560">Oxidoreductase</keyword>
<dbReference type="Pfam" id="PF00106">
    <property type="entry name" value="adh_short"/>
    <property type="match status" value="1"/>
</dbReference>
<dbReference type="InterPro" id="IPR029069">
    <property type="entry name" value="HotDog_dom_sf"/>
</dbReference>
<comment type="similarity">
    <text evidence="3">Belongs to the short-chain dehydrogenases/reductases (SDR) family.</text>
</comment>
<dbReference type="InterPro" id="IPR054357">
    <property type="entry name" value="MFE-2_N"/>
</dbReference>
<keyword evidence="8" id="KW-0443">Lipid metabolism</keyword>
<dbReference type="Gene3D" id="3.30.160.60">
    <property type="entry name" value="Classic Zinc Finger"/>
    <property type="match status" value="8"/>
</dbReference>
<dbReference type="GO" id="GO:0008270">
    <property type="term" value="F:zinc ion binding"/>
    <property type="evidence" value="ECO:0007669"/>
    <property type="project" value="UniProtKB-KW"/>
</dbReference>
<dbReference type="SUPFAM" id="SSF50998">
    <property type="entry name" value="Quinoprotein alcohol dehydrogenase-like"/>
    <property type="match status" value="1"/>
</dbReference>
<feature type="domain" description="C2H2-type" evidence="15">
    <location>
        <begin position="2625"/>
        <end position="2652"/>
    </location>
</feature>
<feature type="domain" description="C2H2-type" evidence="15">
    <location>
        <begin position="2707"/>
        <end position="2735"/>
    </location>
</feature>
<dbReference type="InterPro" id="IPR002539">
    <property type="entry name" value="MaoC-like_dom"/>
</dbReference>
<evidence type="ECO:0000256" key="11">
    <source>
        <dbReference type="ARBA" id="ARBA00073497"/>
    </source>
</evidence>
<dbReference type="Pfam" id="PF12816">
    <property type="entry name" value="TPR_Vps8"/>
    <property type="match status" value="1"/>
</dbReference>
<dbReference type="InterPro" id="IPR020904">
    <property type="entry name" value="Sc_DH/Rdtase_CS"/>
</dbReference>
<feature type="compositionally biased region" description="Basic and acidic residues" evidence="13">
    <location>
        <begin position="2399"/>
        <end position="2420"/>
    </location>
</feature>
<dbReference type="VEuPathDB" id="VectorBase:LLONM1_001402"/>
<dbReference type="InterPro" id="IPR036291">
    <property type="entry name" value="NAD(P)-bd_dom_sf"/>
</dbReference>
<evidence type="ECO:0000256" key="6">
    <source>
        <dbReference type="ARBA" id="ARBA00022833"/>
    </source>
</evidence>
<dbReference type="SMART" id="SM00355">
    <property type="entry name" value="ZnF_C2H2"/>
    <property type="match status" value="20"/>
</dbReference>
<dbReference type="PANTHER" id="PTHR45024:SF2">
    <property type="entry name" value="SCP2 DOMAIN-CONTAINING PROTEIN"/>
    <property type="match status" value="1"/>
</dbReference>
<dbReference type="FunFam" id="3.40.50.720:FF:000185">
    <property type="entry name" value="peroxisomal multifunctional enzyme type 2"/>
    <property type="match status" value="1"/>
</dbReference>
<dbReference type="InterPro" id="IPR036236">
    <property type="entry name" value="Znf_C2H2_sf"/>
</dbReference>
<dbReference type="VEuPathDB" id="VectorBase:LLONM1_003107"/>
<dbReference type="SUPFAM" id="SSF51735">
    <property type="entry name" value="NAD(P)-binding Rossmann-fold domains"/>
    <property type="match status" value="1"/>
</dbReference>
<dbReference type="SUPFAM" id="SSF54637">
    <property type="entry name" value="Thioesterase/thiol ester dehydrase-isomerase"/>
    <property type="match status" value="4"/>
</dbReference>
<dbReference type="Pfam" id="PF23556">
    <property type="entry name" value="TPR_Vps41"/>
    <property type="match status" value="1"/>
</dbReference>
<feature type="region of interest" description="Disordered" evidence="13">
    <location>
        <begin position="2571"/>
        <end position="2594"/>
    </location>
</feature>
<dbReference type="GO" id="GO:0016491">
    <property type="term" value="F:oxidoreductase activity"/>
    <property type="evidence" value="ECO:0007669"/>
    <property type="project" value="UniProtKB-KW"/>
</dbReference>
<dbReference type="VEuPathDB" id="VectorBase:LLONM1_001124"/>
<dbReference type="Pfam" id="PF23410">
    <property type="entry name" value="Beta-prop_VPS8"/>
    <property type="match status" value="1"/>
</dbReference>
<proteinExistence type="inferred from homology"/>
<dbReference type="Gene3D" id="1.10.287.4290">
    <property type="match status" value="1"/>
</dbReference>
<feature type="domain" description="C2H2-type" evidence="15">
    <location>
        <begin position="2474"/>
        <end position="2501"/>
    </location>
</feature>
<feature type="domain" description="C2H2-type" evidence="15">
    <location>
        <begin position="3298"/>
        <end position="3326"/>
    </location>
</feature>
<comment type="pathway">
    <text evidence="2">Lipid metabolism; fatty acid beta-oxidation.</text>
</comment>
<evidence type="ECO:0000313" key="16">
    <source>
        <dbReference type="EMBL" id="MBC1180708.1"/>
    </source>
</evidence>
<dbReference type="Pfam" id="PF22622">
    <property type="entry name" value="MFE-2_hydrat-2_N"/>
    <property type="match status" value="2"/>
</dbReference>
<dbReference type="UniPathway" id="UPA00659"/>
<dbReference type="InterPro" id="IPR015943">
    <property type="entry name" value="WD40/YVTN_repeat-like_dom_sf"/>
</dbReference>
<dbReference type="InterPro" id="IPR002347">
    <property type="entry name" value="SDR_fam"/>
</dbReference>
<keyword evidence="9" id="KW-0576">Peroxisome</keyword>
<dbReference type="Pfam" id="PF01575">
    <property type="entry name" value="MaoC_dehydratas"/>
    <property type="match status" value="2"/>
</dbReference>
<feature type="domain" description="C2H2-type" evidence="15">
    <location>
        <begin position="2289"/>
        <end position="2316"/>
    </location>
</feature>
<feature type="compositionally biased region" description="Basic and acidic residues" evidence="13">
    <location>
        <begin position="2805"/>
        <end position="2816"/>
    </location>
</feature>
<evidence type="ECO:0000256" key="3">
    <source>
        <dbReference type="ARBA" id="ARBA00006484"/>
    </source>
</evidence>
<feature type="domain" description="RING-type" evidence="14">
    <location>
        <begin position="1161"/>
        <end position="1207"/>
    </location>
</feature>
<evidence type="ECO:0000256" key="9">
    <source>
        <dbReference type="ARBA" id="ARBA00023140"/>
    </source>
</evidence>
<comment type="subcellular location">
    <subcellularLocation>
        <location evidence="1">Peroxisome</location>
    </subcellularLocation>
</comment>
<evidence type="ECO:0000256" key="4">
    <source>
        <dbReference type="ARBA" id="ARBA00022771"/>
    </source>
</evidence>
<dbReference type="InterPro" id="IPR025941">
    <property type="entry name" value="Vps8_central_dom"/>
</dbReference>
<dbReference type="Pfam" id="PF00096">
    <property type="entry name" value="zf-C2H2"/>
    <property type="match status" value="1"/>
</dbReference>
<evidence type="ECO:0000256" key="2">
    <source>
        <dbReference type="ARBA" id="ARBA00005005"/>
    </source>
</evidence>
<protein>
    <recommendedName>
        <fullName evidence="11">Peroxisomal multifunctional enzyme type 2</fullName>
    </recommendedName>
</protein>
<dbReference type="Gene3D" id="3.30.40.10">
    <property type="entry name" value="Zinc/RING finger domain, C3HC4 (zinc finger)"/>
    <property type="match status" value="1"/>
</dbReference>
<dbReference type="CDD" id="cd03448">
    <property type="entry name" value="HDE_HSD"/>
    <property type="match status" value="1"/>
</dbReference>
<feature type="domain" description="C2H2-type" evidence="15">
    <location>
        <begin position="2317"/>
        <end position="2344"/>
    </location>
</feature>
<dbReference type="PROSITE" id="PS00061">
    <property type="entry name" value="ADH_SHORT"/>
    <property type="match status" value="1"/>
</dbReference>
<feature type="domain" description="C2H2-type" evidence="15">
    <location>
        <begin position="3327"/>
        <end position="3354"/>
    </location>
</feature>
<evidence type="ECO:0000256" key="7">
    <source>
        <dbReference type="ARBA" id="ARBA00023002"/>
    </source>
</evidence>
<dbReference type="CDD" id="cd16448">
    <property type="entry name" value="RING-H2"/>
    <property type="match status" value="1"/>
</dbReference>
<dbReference type="PANTHER" id="PTHR45024">
    <property type="entry name" value="DEHYDROGENASES, SHORT CHAIN"/>
    <property type="match status" value="1"/>
</dbReference>
<dbReference type="InterPro" id="IPR036527">
    <property type="entry name" value="SCP2_sterol-bd_dom_sf"/>
</dbReference>
<dbReference type="InterPro" id="IPR001841">
    <property type="entry name" value="Znf_RING"/>
</dbReference>
<dbReference type="InterPro" id="IPR013087">
    <property type="entry name" value="Znf_C2H2_type"/>
</dbReference>
<dbReference type="Gene3D" id="2.130.10.10">
    <property type="entry name" value="YVTN repeat-like/Quinoprotein amine dehydrogenase"/>
    <property type="match status" value="1"/>
</dbReference>
<keyword evidence="4 12" id="KW-0479">Metal-binding</keyword>